<keyword evidence="2" id="KW-0963">Cytoplasm</keyword>
<keyword evidence="6" id="KW-0969">Cilium</keyword>
<evidence type="ECO:0000256" key="5">
    <source>
        <dbReference type="ARBA" id="ARBA00022846"/>
    </source>
</evidence>
<evidence type="ECO:0000259" key="11">
    <source>
        <dbReference type="PROSITE" id="PS50222"/>
    </source>
</evidence>
<dbReference type="InterPro" id="IPR011992">
    <property type="entry name" value="EF-hand-dom_pair"/>
</dbReference>
<evidence type="ECO:0000256" key="9">
    <source>
        <dbReference type="ARBA" id="ARBA00035003"/>
    </source>
</evidence>
<evidence type="ECO:0000256" key="6">
    <source>
        <dbReference type="ARBA" id="ARBA00023069"/>
    </source>
</evidence>
<evidence type="ECO:0000259" key="12">
    <source>
        <dbReference type="PROSITE" id="PS51336"/>
    </source>
</evidence>
<sequence>MDSGKPSSYSHEVPKEYIRTLDPRLLPPRVGHNWQDPAFRFSHDKTQQLEAEFRGQRAFMPPGLYDKEPPAGLGNAAQQLVKALFTRRKDKPALQMRPTFTTLSDKVLRFYAFFTEKAPEGCRESYWHRCVVIYFYPEDDTVLIQEPCVPNSGLPGGTYLKRQKVAADPRQLEQFPKDKFLTINHFNVGQAVRINSVEFFLYDCDVFTREFLTELGVEVGAPMSCPDSSFMSQWRRQREKLMTTNFGILSQNYRNDEAIRAARFVQDSGKVLRFYGVLDERGKKGSGVVRKLEVMYFIEDDSIAVVERPTTNEAVPALFLSRGWLPKTGSIEKALEFTFAHRVNGMREPYVGEEGHYMLTDLSVGATINILGRNVFLYDCDDYTRSYYAEALGVRQQDAIDCFDEYGLPPKVSIVSFRSNITPASTAAVAASGTKVAEEQSDARRKSTLRFLLRLIEPSSIEQRVRRFTLTYYTETQFSMVHESAVKNSGYTGGCFCSRRRLPKPSGGPDAYYTLEDFSIGAVIEVNAHKFEIINMDEHTANFIAGKSATLSNEEQLRLLIDAFRLYLRTRFHSFKDAFLQFDQDKDGVISVTEFVDRVQDLQITDRRMDAEALFDSIAENPETGYLTVDMFVGWMKKEGGEADHHHRTNEVTTTTTTTTENREQAVLNVNERALLKKALLQLCERFEARCLNSLQMFRLASTMPRAYAGRRADCYSLTNPQRDAYVTPVQLRRCVEEVLGGTPTPKELDALLSFFFPELPQEKYRDMRDVGLEHALDLKAFQKKYHEMSALQMLLDSKK</sequence>
<evidence type="ECO:0000256" key="2">
    <source>
        <dbReference type="ARBA" id="ARBA00022490"/>
    </source>
</evidence>
<dbReference type="Gene3D" id="2.30.29.170">
    <property type="match status" value="3"/>
</dbReference>
<evidence type="ECO:0000256" key="8">
    <source>
        <dbReference type="ARBA" id="ARBA00023273"/>
    </source>
</evidence>
<comment type="subcellular location">
    <subcellularLocation>
        <location evidence="1">Cytoplasm</location>
        <location evidence="1">Cytoskeleton</location>
        <location evidence="1">Flagellum axoneme</location>
    </subcellularLocation>
</comment>
<dbReference type="AlphaFoldDB" id="G0TVR2"/>
<dbReference type="InterPro" id="IPR040193">
    <property type="entry name" value="EFHC1/EFHC2/EFHB"/>
</dbReference>
<dbReference type="PANTHER" id="PTHR12086">
    <property type="entry name" value="EF-HAND DOMAIN C-TERMINAL CONTAINING PROTEIN"/>
    <property type="match status" value="1"/>
</dbReference>
<gene>
    <name evidence="13" type="ORF">TVY486_0502320</name>
</gene>
<dbReference type="PANTHER" id="PTHR12086:SF11">
    <property type="entry name" value="EF-HAND DOMAIN-CONTAINING FAMILY MEMBER C2"/>
    <property type="match status" value="1"/>
</dbReference>
<dbReference type="PROSITE" id="PS51336">
    <property type="entry name" value="DM10"/>
    <property type="match status" value="3"/>
</dbReference>
<evidence type="ECO:0000256" key="4">
    <source>
        <dbReference type="ARBA" id="ARBA00022837"/>
    </source>
</evidence>
<dbReference type="SUPFAM" id="SSF47473">
    <property type="entry name" value="EF-hand"/>
    <property type="match status" value="1"/>
</dbReference>
<comment type="function">
    <text evidence="9">Microtubule inner protein (MIP) part of the dynein-decorated doublet microtubules (DMTs) in cilia axoneme, which is required for motile cilia beating.</text>
</comment>
<dbReference type="VEuPathDB" id="TriTrypDB:TvY486_0502320"/>
<name>G0TVR2_TRYVY</name>
<keyword evidence="3" id="KW-0677">Repeat</keyword>
<dbReference type="InterPro" id="IPR002048">
    <property type="entry name" value="EF_hand_dom"/>
</dbReference>
<dbReference type="SMART" id="SM00676">
    <property type="entry name" value="DM10"/>
    <property type="match status" value="3"/>
</dbReference>
<keyword evidence="5" id="KW-0282">Flagellum</keyword>
<dbReference type="Gene3D" id="1.10.238.10">
    <property type="entry name" value="EF-hand"/>
    <property type="match status" value="1"/>
</dbReference>
<dbReference type="GO" id="GO:0005509">
    <property type="term" value="F:calcium ion binding"/>
    <property type="evidence" value="ECO:0007669"/>
    <property type="project" value="InterPro"/>
</dbReference>
<feature type="domain" description="DM10" evidence="12">
    <location>
        <begin position="445"/>
        <end position="548"/>
    </location>
</feature>
<feature type="domain" description="DM10" evidence="12">
    <location>
        <begin position="268"/>
        <end position="392"/>
    </location>
</feature>
<feature type="domain" description="DM10" evidence="12">
    <location>
        <begin position="104"/>
        <end position="216"/>
    </location>
</feature>
<dbReference type="SMART" id="SM00054">
    <property type="entry name" value="EFh"/>
    <property type="match status" value="1"/>
</dbReference>
<dbReference type="EMBL" id="HE573021">
    <property type="protein sequence ID" value="CCC48028.1"/>
    <property type="molecule type" value="Genomic_DNA"/>
</dbReference>
<evidence type="ECO:0000256" key="7">
    <source>
        <dbReference type="ARBA" id="ARBA00023212"/>
    </source>
</evidence>
<protein>
    <recommendedName>
        <fullName evidence="10">EF-hand domain-containing family member C2</fullName>
    </recommendedName>
</protein>
<dbReference type="InterPro" id="IPR006602">
    <property type="entry name" value="DM10_dom"/>
</dbReference>
<keyword evidence="4" id="KW-0106">Calcium</keyword>
<evidence type="ECO:0000256" key="3">
    <source>
        <dbReference type="ARBA" id="ARBA00022737"/>
    </source>
</evidence>
<keyword evidence="7" id="KW-0206">Cytoskeleton</keyword>
<organism evidence="13">
    <name type="scientific">Trypanosoma vivax (strain Y486)</name>
    <dbReference type="NCBI Taxonomy" id="1055687"/>
    <lineage>
        <taxon>Eukaryota</taxon>
        <taxon>Discoba</taxon>
        <taxon>Euglenozoa</taxon>
        <taxon>Kinetoplastea</taxon>
        <taxon>Metakinetoplastina</taxon>
        <taxon>Trypanosomatida</taxon>
        <taxon>Trypanosomatidae</taxon>
        <taxon>Trypanosoma</taxon>
        <taxon>Duttonella</taxon>
    </lineage>
</organism>
<evidence type="ECO:0000313" key="13">
    <source>
        <dbReference type="EMBL" id="CCC48028.1"/>
    </source>
</evidence>
<dbReference type="PROSITE" id="PS50222">
    <property type="entry name" value="EF_HAND_2"/>
    <property type="match status" value="1"/>
</dbReference>
<evidence type="ECO:0000256" key="1">
    <source>
        <dbReference type="ARBA" id="ARBA00004611"/>
    </source>
</evidence>
<dbReference type="InterPro" id="IPR018247">
    <property type="entry name" value="EF_Hand_1_Ca_BS"/>
</dbReference>
<dbReference type="Pfam" id="PF06565">
    <property type="entry name" value="DM10_dom"/>
    <property type="match status" value="3"/>
</dbReference>
<keyword evidence="8" id="KW-0966">Cell projection</keyword>
<reference evidence="13" key="1">
    <citation type="journal article" date="2012" name="Proc. Natl. Acad. Sci. U.S.A.">
        <title>Antigenic diversity is generated by distinct evolutionary mechanisms in African trypanosome species.</title>
        <authorList>
            <person name="Jackson A.P."/>
            <person name="Berry A."/>
            <person name="Aslett M."/>
            <person name="Allison H.C."/>
            <person name="Burton P."/>
            <person name="Vavrova-Anderson J."/>
            <person name="Brown R."/>
            <person name="Browne H."/>
            <person name="Corton N."/>
            <person name="Hauser H."/>
            <person name="Gamble J."/>
            <person name="Gilderthorp R."/>
            <person name="Marcello L."/>
            <person name="McQuillan J."/>
            <person name="Otto T.D."/>
            <person name="Quail M.A."/>
            <person name="Sanders M.J."/>
            <person name="van Tonder A."/>
            <person name="Ginger M.L."/>
            <person name="Field M.C."/>
            <person name="Barry J.D."/>
            <person name="Hertz-Fowler C."/>
            <person name="Berriman M."/>
        </authorList>
    </citation>
    <scope>NUCLEOTIDE SEQUENCE</scope>
    <source>
        <strain evidence="13">Y486</strain>
    </source>
</reference>
<feature type="domain" description="EF-hand" evidence="11">
    <location>
        <begin position="570"/>
        <end position="605"/>
    </location>
</feature>
<evidence type="ECO:0000256" key="10">
    <source>
        <dbReference type="ARBA" id="ARBA00039880"/>
    </source>
</evidence>
<accession>G0TVR2</accession>
<dbReference type="FunFam" id="2.30.29.170:FF:000004">
    <property type="entry name" value="EF-hand domain containing 2"/>
    <property type="match status" value="1"/>
</dbReference>
<proteinExistence type="predicted"/>
<dbReference type="PROSITE" id="PS00018">
    <property type="entry name" value="EF_HAND_1"/>
    <property type="match status" value="1"/>
</dbReference>